<evidence type="ECO:0000256" key="7">
    <source>
        <dbReference type="ARBA" id="ARBA00022763"/>
    </source>
</evidence>
<dbReference type="GO" id="GO:0006260">
    <property type="term" value="P:DNA replication"/>
    <property type="evidence" value="ECO:0007669"/>
    <property type="project" value="UniProtKB-UniRule"/>
</dbReference>
<keyword evidence="10 12" id="KW-0234">DNA repair</keyword>
<proteinExistence type="inferred from homology"/>
<dbReference type="InterPro" id="IPR018078">
    <property type="entry name" value="DNA-binding_RecF_CS"/>
</dbReference>
<keyword evidence="7 12" id="KW-0227">DNA damage</keyword>
<dbReference type="FunFam" id="1.20.1050.90:FF:000002">
    <property type="entry name" value="DNA replication and repair protein RecF"/>
    <property type="match status" value="1"/>
</dbReference>
<accession>A0A0R2BAY6</accession>
<dbReference type="Pfam" id="PF02463">
    <property type="entry name" value="SMC_N"/>
    <property type="match status" value="1"/>
</dbReference>
<evidence type="ECO:0000313" key="15">
    <source>
        <dbReference type="EMBL" id="KRM75973.1"/>
    </source>
</evidence>
<evidence type="ECO:0000256" key="2">
    <source>
        <dbReference type="ARBA" id="ARBA00008016"/>
    </source>
</evidence>
<evidence type="ECO:0000256" key="1">
    <source>
        <dbReference type="ARBA" id="ARBA00004496"/>
    </source>
</evidence>
<dbReference type="SUPFAM" id="SSF52540">
    <property type="entry name" value="P-loop containing nucleoside triphosphate hydrolases"/>
    <property type="match status" value="1"/>
</dbReference>
<dbReference type="Proteomes" id="UP000051612">
    <property type="component" value="Unassembled WGS sequence"/>
</dbReference>
<evidence type="ECO:0000256" key="10">
    <source>
        <dbReference type="ARBA" id="ARBA00023204"/>
    </source>
</evidence>
<evidence type="ECO:0000256" key="5">
    <source>
        <dbReference type="ARBA" id="ARBA00022705"/>
    </source>
</evidence>
<evidence type="ECO:0000256" key="9">
    <source>
        <dbReference type="ARBA" id="ARBA00023125"/>
    </source>
</evidence>
<comment type="function">
    <text evidence="12 13">The RecF protein is involved in DNA metabolism; it is required for DNA replication and normal SOS inducibility. RecF binds preferentially to single-stranded, linear DNA. It also seems to bind ATP.</text>
</comment>
<keyword evidence="11 12" id="KW-0742">SOS response</keyword>
<dbReference type="PANTHER" id="PTHR32182:SF0">
    <property type="entry name" value="DNA REPLICATION AND REPAIR PROTEIN RECF"/>
    <property type="match status" value="1"/>
</dbReference>
<evidence type="ECO:0000256" key="11">
    <source>
        <dbReference type="ARBA" id="ARBA00023236"/>
    </source>
</evidence>
<dbReference type="InterPro" id="IPR027417">
    <property type="entry name" value="P-loop_NTPase"/>
</dbReference>
<dbReference type="PROSITE" id="PS00617">
    <property type="entry name" value="RECF_1"/>
    <property type="match status" value="1"/>
</dbReference>
<evidence type="ECO:0000259" key="14">
    <source>
        <dbReference type="Pfam" id="PF02463"/>
    </source>
</evidence>
<evidence type="ECO:0000256" key="12">
    <source>
        <dbReference type="HAMAP-Rule" id="MF_00365"/>
    </source>
</evidence>
<dbReference type="Gene3D" id="1.20.1050.90">
    <property type="entry name" value="RecF/RecN/SMC, N-terminal domain"/>
    <property type="match status" value="1"/>
</dbReference>
<dbReference type="GO" id="GO:0005524">
    <property type="term" value="F:ATP binding"/>
    <property type="evidence" value="ECO:0007669"/>
    <property type="project" value="UniProtKB-UniRule"/>
</dbReference>
<evidence type="ECO:0000256" key="3">
    <source>
        <dbReference type="ARBA" id="ARBA00020170"/>
    </source>
</evidence>
<feature type="binding site" evidence="12">
    <location>
        <begin position="30"/>
        <end position="37"/>
    </location>
    <ligand>
        <name>ATP</name>
        <dbReference type="ChEBI" id="CHEBI:30616"/>
    </ligand>
</feature>
<dbReference type="NCBIfam" id="TIGR00611">
    <property type="entry name" value="recf"/>
    <property type="match status" value="1"/>
</dbReference>
<dbReference type="RefSeq" id="WP_056958865.1">
    <property type="nucleotide sequence ID" value="NZ_AYYN01000053.1"/>
</dbReference>
<name>A0A0R2BAY6_9LACO</name>
<dbReference type="InterPro" id="IPR042174">
    <property type="entry name" value="RecF_2"/>
</dbReference>
<keyword evidence="9 12" id="KW-0238">DNA-binding</keyword>
<comment type="subcellular location">
    <subcellularLocation>
        <location evidence="1 12 13">Cytoplasm</location>
    </subcellularLocation>
</comment>
<evidence type="ECO:0000256" key="4">
    <source>
        <dbReference type="ARBA" id="ARBA00022490"/>
    </source>
</evidence>
<dbReference type="Gene3D" id="3.40.50.300">
    <property type="entry name" value="P-loop containing nucleotide triphosphate hydrolases"/>
    <property type="match status" value="1"/>
</dbReference>
<evidence type="ECO:0000313" key="16">
    <source>
        <dbReference type="Proteomes" id="UP000051612"/>
    </source>
</evidence>
<keyword evidence="6 12" id="KW-0547">Nucleotide-binding</keyword>
<gene>
    <name evidence="12" type="primary">recF</name>
    <name evidence="15" type="ORF">FC48_GL002021</name>
</gene>
<dbReference type="GO" id="GO:0005737">
    <property type="term" value="C:cytoplasm"/>
    <property type="evidence" value="ECO:0007669"/>
    <property type="project" value="UniProtKB-SubCell"/>
</dbReference>
<dbReference type="GO" id="GO:0003697">
    <property type="term" value="F:single-stranded DNA binding"/>
    <property type="evidence" value="ECO:0007669"/>
    <property type="project" value="UniProtKB-UniRule"/>
</dbReference>
<evidence type="ECO:0000256" key="8">
    <source>
        <dbReference type="ARBA" id="ARBA00022840"/>
    </source>
</evidence>
<dbReference type="PATRIC" id="fig|1423772.3.peg.2158"/>
<dbReference type="PANTHER" id="PTHR32182">
    <property type="entry name" value="DNA REPLICATION AND REPAIR PROTEIN RECF"/>
    <property type="match status" value="1"/>
</dbReference>
<reference evidence="15 16" key="1">
    <citation type="journal article" date="2015" name="Genome Announc.">
        <title>Expanding the biotechnology potential of lactobacilli through comparative genomics of 213 strains and associated genera.</title>
        <authorList>
            <person name="Sun Z."/>
            <person name="Harris H.M."/>
            <person name="McCann A."/>
            <person name="Guo C."/>
            <person name="Argimon S."/>
            <person name="Zhang W."/>
            <person name="Yang X."/>
            <person name="Jeffery I.B."/>
            <person name="Cooney J.C."/>
            <person name="Kagawa T.F."/>
            <person name="Liu W."/>
            <person name="Song Y."/>
            <person name="Salvetti E."/>
            <person name="Wrobel A."/>
            <person name="Rasinkangas P."/>
            <person name="Parkhill J."/>
            <person name="Rea M.C."/>
            <person name="O'Sullivan O."/>
            <person name="Ritari J."/>
            <person name="Douillard F.P."/>
            <person name="Paul Ross R."/>
            <person name="Yang R."/>
            <person name="Briner A.E."/>
            <person name="Felis G.E."/>
            <person name="de Vos W.M."/>
            <person name="Barrangou R."/>
            <person name="Klaenhammer T.R."/>
            <person name="Caufield P.W."/>
            <person name="Cui Y."/>
            <person name="Zhang H."/>
            <person name="O'Toole P.W."/>
        </authorList>
    </citation>
    <scope>NUCLEOTIDE SEQUENCE [LARGE SCALE GENOMIC DNA]</scope>
    <source>
        <strain evidence="15 16">DSM 20452</strain>
    </source>
</reference>
<dbReference type="GO" id="GO:0009432">
    <property type="term" value="P:SOS response"/>
    <property type="evidence" value="ECO:0007669"/>
    <property type="project" value="UniProtKB-UniRule"/>
</dbReference>
<dbReference type="CDD" id="cd03242">
    <property type="entry name" value="ABC_RecF"/>
    <property type="match status" value="1"/>
</dbReference>
<evidence type="ECO:0000256" key="13">
    <source>
        <dbReference type="RuleBase" id="RU000578"/>
    </source>
</evidence>
<comment type="similarity">
    <text evidence="2 12 13">Belongs to the RecF family.</text>
</comment>
<dbReference type="GO" id="GO:0006302">
    <property type="term" value="P:double-strand break repair"/>
    <property type="evidence" value="ECO:0007669"/>
    <property type="project" value="TreeGrafter"/>
</dbReference>
<sequence>MYLEELELRNFRNYQTVAVKFSPQINVLIGKNAQGKTNLLEAIYVLAMARSHRTNNERELISFKQKEAYLSGRVMRKLGSLPLEISLSRKGKKAKVNHLEQARLSQYIGNLNVILFAPEDLSLVKGSPAIRRRFIDMEFGQIDPRYLYNLTRYRTILKQRNNYLKQLQQKKATDTLYLEVLSEQLAQFAGAIIVKRLEFLAELERYAKEIHGQITQDKEQLAFSYESSLKESSQATENEITEALKKGFANLQQKEIFQGTTLLGPHRDDVVFKINGQNVQVYGSQGQQRTTALSVKLAEIELMKNKTGEYPILLLDDVLSELDGNRQTHLLKTIQGRVQTFLTTPGLNDITQQLIKEPKIFHIDDGQISENSELAENHIDWVSEDENKVVTFYPKNEKSKKGQST</sequence>
<dbReference type="HAMAP" id="MF_00365">
    <property type="entry name" value="RecF"/>
    <property type="match status" value="1"/>
</dbReference>
<comment type="caution">
    <text evidence="15">The sequence shown here is derived from an EMBL/GenBank/DDBJ whole genome shotgun (WGS) entry which is preliminary data.</text>
</comment>
<dbReference type="EMBL" id="AYYN01000053">
    <property type="protein sequence ID" value="KRM75973.1"/>
    <property type="molecule type" value="Genomic_DNA"/>
</dbReference>
<dbReference type="PROSITE" id="PS00618">
    <property type="entry name" value="RECF_2"/>
    <property type="match status" value="1"/>
</dbReference>
<keyword evidence="4 12" id="KW-0963">Cytoplasm</keyword>
<dbReference type="AlphaFoldDB" id="A0A0R2BAY6"/>
<dbReference type="GO" id="GO:0000731">
    <property type="term" value="P:DNA synthesis involved in DNA repair"/>
    <property type="evidence" value="ECO:0007669"/>
    <property type="project" value="TreeGrafter"/>
</dbReference>
<protein>
    <recommendedName>
        <fullName evidence="3 12">DNA replication and repair protein RecF</fullName>
    </recommendedName>
</protein>
<dbReference type="InterPro" id="IPR003395">
    <property type="entry name" value="RecF/RecN/SMC_N"/>
</dbReference>
<evidence type="ECO:0000256" key="6">
    <source>
        <dbReference type="ARBA" id="ARBA00022741"/>
    </source>
</evidence>
<feature type="domain" description="RecF/RecN/SMC N-terminal" evidence="14">
    <location>
        <begin position="2"/>
        <end position="341"/>
    </location>
</feature>
<dbReference type="InterPro" id="IPR001238">
    <property type="entry name" value="DNA-binding_RecF"/>
</dbReference>
<keyword evidence="5 12" id="KW-0235">DNA replication</keyword>
<keyword evidence="8 12" id="KW-0067">ATP-binding</keyword>
<organism evidence="15 16">
    <name type="scientific">Ligilactobacillus murinus DSM 20452 = NBRC 14221</name>
    <dbReference type="NCBI Taxonomy" id="1423772"/>
    <lineage>
        <taxon>Bacteria</taxon>
        <taxon>Bacillati</taxon>
        <taxon>Bacillota</taxon>
        <taxon>Bacilli</taxon>
        <taxon>Lactobacillales</taxon>
        <taxon>Lactobacillaceae</taxon>
        <taxon>Ligilactobacillus</taxon>
    </lineage>
</organism>